<gene>
    <name evidence="2" type="ORF">Klosneuvirus_2_57</name>
</gene>
<keyword evidence="1" id="KW-0812">Transmembrane</keyword>
<feature type="transmembrane region" description="Helical" evidence="1">
    <location>
        <begin position="12"/>
        <end position="29"/>
    </location>
</feature>
<proteinExistence type="predicted"/>
<reference evidence="2" key="1">
    <citation type="journal article" date="2017" name="Science">
        <title>Giant viruses with an expanded complement of translation system components.</title>
        <authorList>
            <person name="Schulz F."/>
            <person name="Yutin N."/>
            <person name="Ivanova N.N."/>
            <person name="Ortega D.R."/>
            <person name="Lee T.K."/>
            <person name="Vierheilig J."/>
            <person name="Daims H."/>
            <person name="Horn M."/>
            <person name="Wagner M."/>
            <person name="Jensen G.J."/>
            <person name="Kyrpides N.C."/>
            <person name="Koonin E.V."/>
            <person name="Woyke T."/>
        </authorList>
    </citation>
    <scope>NUCLEOTIDE SEQUENCE</scope>
    <source>
        <strain evidence="2">KNV1</strain>
    </source>
</reference>
<accession>A0A1V0SIY3</accession>
<protein>
    <submittedName>
        <fullName evidence="2">Uncharacterized protein</fullName>
    </submittedName>
</protein>
<name>A0A1V0SIY3_9VIRU</name>
<sequence>MFEDLQAKINPMIVILAAFIIVLCLFVSYREPFTDSGLAISNDYCTRLADVYYRPDDSLNRDDYRNKICGGIRREIVDKPTGNYYTVDGQII</sequence>
<evidence type="ECO:0000256" key="1">
    <source>
        <dbReference type="SAM" id="Phobius"/>
    </source>
</evidence>
<keyword evidence="1" id="KW-0472">Membrane</keyword>
<keyword evidence="1" id="KW-1133">Transmembrane helix</keyword>
<dbReference type="EMBL" id="KY684109">
    <property type="protein sequence ID" value="ARF11621.1"/>
    <property type="molecule type" value="Genomic_DNA"/>
</dbReference>
<evidence type="ECO:0000313" key="2">
    <source>
        <dbReference type="EMBL" id="ARF11621.1"/>
    </source>
</evidence>
<organism evidence="2">
    <name type="scientific">Klosneuvirus KNV1</name>
    <dbReference type="NCBI Taxonomy" id="1977640"/>
    <lineage>
        <taxon>Viruses</taxon>
        <taxon>Varidnaviria</taxon>
        <taxon>Bamfordvirae</taxon>
        <taxon>Nucleocytoviricota</taxon>
        <taxon>Megaviricetes</taxon>
        <taxon>Imitervirales</taxon>
        <taxon>Mimiviridae</taxon>
        <taxon>Klosneuvirinae</taxon>
        <taxon>Klosneuvirus</taxon>
    </lineage>
</organism>